<protein>
    <submittedName>
        <fullName evidence="1">Uncharacterized protein</fullName>
    </submittedName>
</protein>
<accession>A0A3A1N3E9</accession>
<keyword evidence="2" id="KW-1185">Reference proteome</keyword>
<evidence type="ECO:0000313" key="1">
    <source>
        <dbReference type="EMBL" id="RIV30427.1"/>
    </source>
</evidence>
<dbReference type="AlphaFoldDB" id="A0A3A1N3E9"/>
<organism evidence="1 2">
    <name type="scientific">Flagellimonas lutimaris</name>
    <dbReference type="NCBI Taxonomy" id="475082"/>
    <lineage>
        <taxon>Bacteria</taxon>
        <taxon>Pseudomonadati</taxon>
        <taxon>Bacteroidota</taxon>
        <taxon>Flavobacteriia</taxon>
        <taxon>Flavobacteriales</taxon>
        <taxon>Flavobacteriaceae</taxon>
        <taxon>Flagellimonas</taxon>
    </lineage>
</organism>
<proteinExistence type="predicted"/>
<dbReference type="EMBL" id="QXFH01000077">
    <property type="protein sequence ID" value="RIV30427.1"/>
    <property type="molecule type" value="Genomic_DNA"/>
</dbReference>
<reference evidence="1 2" key="1">
    <citation type="submission" date="2018-08" db="EMBL/GenBank/DDBJ databases">
        <title>Proposal of Muricauda 72 sp.nov. and Muricauda NH166 sp.nov., isolated from seawater.</title>
        <authorList>
            <person name="Cheng H."/>
            <person name="Wu Y.-H."/>
            <person name="Guo L.-L."/>
            <person name="Xu X.-W."/>
        </authorList>
    </citation>
    <scope>NUCLEOTIDE SEQUENCE [LARGE SCALE GENOMIC DNA]</scope>
    <source>
        <strain evidence="1 2">KCTC 22173</strain>
    </source>
</reference>
<dbReference type="Proteomes" id="UP000266067">
    <property type="component" value="Unassembled WGS sequence"/>
</dbReference>
<evidence type="ECO:0000313" key="2">
    <source>
        <dbReference type="Proteomes" id="UP000266067"/>
    </source>
</evidence>
<gene>
    <name evidence="1" type="ORF">D2V08_15110</name>
</gene>
<name>A0A3A1N3E9_9FLAO</name>
<comment type="caution">
    <text evidence="1">The sequence shown here is derived from an EMBL/GenBank/DDBJ whole genome shotgun (WGS) entry which is preliminary data.</text>
</comment>
<sequence>MKLFPKIALPLFRASLLLVGSCSEENTEGQPILKNQVLKQAIFNPYLVVTNPTMQRYLAVGPLMVREIC</sequence>